<evidence type="ECO:0000313" key="2">
    <source>
        <dbReference type="Proteomes" id="UP001165960"/>
    </source>
</evidence>
<comment type="caution">
    <text evidence="1">The sequence shown here is derived from an EMBL/GenBank/DDBJ whole genome shotgun (WGS) entry which is preliminary data.</text>
</comment>
<reference evidence="1" key="1">
    <citation type="submission" date="2022-04" db="EMBL/GenBank/DDBJ databases">
        <title>Genome of the entomopathogenic fungus Entomophthora muscae.</title>
        <authorList>
            <person name="Elya C."/>
            <person name="Lovett B.R."/>
            <person name="Lee E."/>
            <person name="Macias A.M."/>
            <person name="Hajek A.E."/>
            <person name="De Bivort B.L."/>
            <person name="Kasson M.T."/>
            <person name="De Fine Licht H.H."/>
            <person name="Stajich J.E."/>
        </authorList>
    </citation>
    <scope>NUCLEOTIDE SEQUENCE</scope>
    <source>
        <strain evidence="1">Berkeley</strain>
    </source>
</reference>
<name>A0ACC2SYW9_9FUNG</name>
<dbReference type="Proteomes" id="UP001165960">
    <property type="component" value="Unassembled WGS sequence"/>
</dbReference>
<accession>A0ACC2SYW9</accession>
<dbReference type="EMBL" id="QTSX02003978">
    <property type="protein sequence ID" value="KAJ9067570.1"/>
    <property type="molecule type" value="Genomic_DNA"/>
</dbReference>
<evidence type="ECO:0000313" key="1">
    <source>
        <dbReference type="EMBL" id="KAJ9067570.1"/>
    </source>
</evidence>
<organism evidence="1 2">
    <name type="scientific">Entomophthora muscae</name>
    <dbReference type="NCBI Taxonomy" id="34485"/>
    <lineage>
        <taxon>Eukaryota</taxon>
        <taxon>Fungi</taxon>
        <taxon>Fungi incertae sedis</taxon>
        <taxon>Zoopagomycota</taxon>
        <taxon>Entomophthoromycotina</taxon>
        <taxon>Entomophthoromycetes</taxon>
        <taxon>Entomophthorales</taxon>
        <taxon>Entomophthoraceae</taxon>
        <taxon>Entomophthora</taxon>
    </lineage>
</organism>
<protein>
    <submittedName>
        <fullName evidence="1">Uncharacterized protein</fullName>
    </submittedName>
</protein>
<proteinExistence type="predicted"/>
<keyword evidence="2" id="KW-1185">Reference proteome</keyword>
<gene>
    <name evidence="1" type="ORF">DSO57_1037831</name>
</gene>
<sequence>MALLTIWRGYKEGQDVPIGFTIFNSILFLTKQYNLLHAQKLLNLPITSSSLQVPEIPSIVFQRLHTAEIGAFVGVHQENASLWINNSGSVKSPFVSQELNLFDTGADQSLVNKKVADLMRLPTDQSNIKRVIMADNRSTPVTNEAKPFPAQIGDVQTTLSGPIIPIPKYDVILGLDWMRKTKPHIDCNSATLTIQPGEVHHHVYPTHLDTLMRDHVFVKIMETEEETDPSKISWNTCT</sequence>